<comment type="caution">
    <text evidence="1">The sequence shown here is derived from an EMBL/GenBank/DDBJ whole genome shotgun (WGS) entry which is preliminary data.</text>
</comment>
<organism evidence="1 2">
    <name type="scientific">Limnobacter humi</name>
    <dbReference type="NCBI Taxonomy" id="1778671"/>
    <lineage>
        <taxon>Bacteria</taxon>
        <taxon>Pseudomonadati</taxon>
        <taxon>Pseudomonadota</taxon>
        <taxon>Betaproteobacteria</taxon>
        <taxon>Burkholderiales</taxon>
        <taxon>Burkholderiaceae</taxon>
        <taxon>Limnobacter</taxon>
    </lineage>
</organism>
<gene>
    <name evidence="1" type="ORF">NQT62_09325</name>
</gene>
<dbReference type="RefSeq" id="WP_256764875.1">
    <property type="nucleotide sequence ID" value="NZ_JANIGO010000003.1"/>
</dbReference>
<reference evidence="1 2" key="1">
    <citation type="submission" date="2022-07" db="EMBL/GenBank/DDBJ databases">
        <authorList>
            <person name="Xamxidin M."/>
            <person name="Wu M."/>
        </authorList>
    </citation>
    <scope>NUCLEOTIDE SEQUENCE [LARGE SCALE GENOMIC DNA]</scope>
    <source>
        <strain evidence="1 2">NBRC 111650</strain>
    </source>
</reference>
<protein>
    <submittedName>
        <fullName evidence="1">DUF5329 domain-containing protein</fullName>
    </submittedName>
</protein>
<accession>A0ABT1WIS8</accession>
<dbReference type="EMBL" id="JANIGO010000003">
    <property type="protein sequence ID" value="MCQ8896632.1"/>
    <property type="molecule type" value="Genomic_DNA"/>
</dbReference>
<evidence type="ECO:0000313" key="1">
    <source>
        <dbReference type="EMBL" id="MCQ8896632.1"/>
    </source>
</evidence>
<dbReference type="Proteomes" id="UP001204142">
    <property type="component" value="Unassembled WGS sequence"/>
</dbReference>
<evidence type="ECO:0000313" key="2">
    <source>
        <dbReference type="Proteomes" id="UP001204142"/>
    </source>
</evidence>
<dbReference type="Pfam" id="PF17263">
    <property type="entry name" value="DUF5329"/>
    <property type="match status" value="1"/>
</dbReference>
<keyword evidence="2" id="KW-1185">Reference proteome</keyword>
<dbReference type="InterPro" id="IPR035242">
    <property type="entry name" value="DUF5329"/>
</dbReference>
<name>A0ABT1WIS8_9BURK</name>
<sequence length="113" mass="12725">MLQGLPAKAAPSPVAQQEIQHLFAFIEQSPCEFSRNGSWYTTKDAVKHIRRKYQYLLDRDLTDTAELFIERAASESSFSGKAYQVRCSGQGVVRSGDWLRAELARYRAKPGGN</sequence>
<proteinExistence type="predicted"/>